<dbReference type="InterPro" id="IPR036914">
    <property type="entry name" value="MGS-like_dom_sf"/>
</dbReference>
<evidence type="ECO:0000256" key="3">
    <source>
        <dbReference type="ARBA" id="ARBA00022801"/>
    </source>
</evidence>
<keyword evidence="2" id="KW-0658">Purine biosynthesis</keyword>
<evidence type="ECO:0000256" key="1">
    <source>
        <dbReference type="ARBA" id="ARBA00022679"/>
    </source>
</evidence>
<accession>A0A7Z7LEM0</accession>
<evidence type="ECO:0000313" key="7">
    <source>
        <dbReference type="Proteomes" id="UP000250796"/>
    </source>
</evidence>
<dbReference type="SMART" id="SM00798">
    <property type="entry name" value="AICARFT_IMPCHas"/>
    <property type="match status" value="1"/>
</dbReference>
<dbReference type="GO" id="GO:0006189">
    <property type="term" value="P:'de novo' IMP biosynthetic process"/>
    <property type="evidence" value="ECO:0007669"/>
    <property type="project" value="TreeGrafter"/>
</dbReference>
<dbReference type="InterPro" id="IPR011607">
    <property type="entry name" value="MGS-like_dom"/>
</dbReference>
<dbReference type="FunFam" id="3.40.50.1380:FF:000001">
    <property type="entry name" value="Bifunctional purine biosynthesis protein PurH"/>
    <property type="match status" value="1"/>
</dbReference>
<keyword evidence="3" id="KW-0378">Hydrolase</keyword>
<dbReference type="Pfam" id="PF02142">
    <property type="entry name" value="MGS"/>
    <property type="match status" value="1"/>
</dbReference>
<dbReference type="PROSITE" id="PS51855">
    <property type="entry name" value="MGS"/>
    <property type="match status" value="1"/>
</dbReference>
<name>A0A7Z7LEM0_9BACT</name>
<evidence type="ECO:0000256" key="2">
    <source>
        <dbReference type="ARBA" id="ARBA00022755"/>
    </source>
</evidence>
<keyword evidence="7" id="KW-1185">Reference proteome</keyword>
<organism evidence="6 7">
    <name type="scientific">Mesotoga infera</name>
    <dbReference type="NCBI Taxonomy" id="1236046"/>
    <lineage>
        <taxon>Bacteria</taxon>
        <taxon>Thermotogati</taxon>
        <taxon>Thermotogota</taxon>
        <taxon>Thermotogae</taxon>
        <taxon>Kosmotogales</taxon>
        <taxon>Kosmotogaceae</taxon>
        <taxon>Mesotoga</taxon>
    </lineage>
</organism>
<protein>
    <submittedName>
        <fullName evidence="6">Phosphoribosylaminoimidazolecarboxamide formyltransferase</fullName>
        <ecNumber evidence="6">2.1.2.3</ecNumber>
    </submittedName>
</protein>
<dbReference type="Pfam" id="PF01808">
    <property type="entry name" value="AICARFT_IMPCHas"/>
    <property type="match status" value="1"/>
</dbReference>
<dbReference type="Gene3D" id="3.40.50.1380">
    <property type="entry name" value="Methylglyoxal synthase-like domain"/>
    <property type="match status" value="1"/>
</dbReference>
<dbReference type="EMBL" id="LS974202">
    <property type="protein sequence ID" value="SSC12068.1"/>
    <property type="molecule type" value="Genomic_DNA"/>
</dbReference>
<dbReference type="SUPFAM" id="SSF52335">
    <property type="entry name" value="Methylglyoxal synthase-like"/>
    <property type="match status" value="1"/>
</dbReference>
<keyword evidence="4" id="KW-0511">Multifunctional enzyme</keyword>
<reference evidence="6 7" key="1">
    <citation type="submission" date="2017-01" db="EMBL/GenBank/DDBJ databases">
        <authorList>
            <person name="Erauso G."/>
        </authorList>
    </citation>
    <scope>NUCLEOTIDE SEQUENCE [LARGE SCALE GENOMIC DNA]</scope>
    <source>
        <strain evidence="6">MESINF1</strain>
    </source>
</reference>
<evidence type="ECO:0000313" key="6">
    <source>
        <dbReference type="EMBL" id="SSC12068.1"/>
    </source>
</evidence>
<gene>
    <name evidence="6" type="ORF">MESINF_0619</name>
</gene>
<dbReference type="KEGG" id="minf:MESINF_0619"/>
<dbReference type="SMART" id="SM00851">
    <property type="entry name" value="MGS"/>
    <property type="match status" value="1"/>
</dbReference>
<dbReference type="GO" id="GO:0003937">
    <property type="term" value="F:IMP cyclohydrolase activity"/>
    <property type="evidence" value="ECO:0007669"/>
    <property type="project" value="InterPro"/>
</dbReference>
<proteinExistence type="predicted"/>
<dbReference type="EC" id="2.1.2.3" evidence="6"/>
<dbReference type="RefSeq" id="WP_169698469.1">
    <property type="nucleotide sequence ID" value="NZ_LS974202.1"/>
</dbReference>
<keyword evidence="1 6" id="KW-0808">Transferase</keyword>
<dbReference type="PANTHER" id="PTHR11692:SF0">
    <property type="entry name" value="BIFUNCTIONAL PURINE BIOSYNTHESIS PROTEIN ATIC"/>
    <property type="match status" value="1"/>
</dbReference>
<dbReference type="InterPro" id="IPR002695">
    <property type="entry name" value="PurH-like"/>
</dbReference>
<feature type="domain" description="MGS-like" evidence="5">
    <location>
        <begin position="1"/>
        <end position="145"/>
    </location>
</feature>
<evidence type="ECO:0000256" key="4">
    <source>
        <dbReference type="ARBA" id="ARBA00023268"/>
    </source>
</evidence>
<sequence length="474" mass="52905">MNIKRAFISVYDKTDIEKLGRYLAKNGVEIVATDHTAEYLDSFGIKVSKVGDYTGFPPIFDGRLKSLHPKVIGGVLAIQDSKIHQREMESNGILPFDMVVVNLKPFDLAVEESPEESNLTKEIDVSGPALLMAAAKNHRDVVAISDHGDYDEIIESLEFCGDVLLLKRRRYALKAIYSVMLYVSSIHKALSQIFASEKYDYTIMEYIMPLLYGDNPSQKANLLKLSIEPGLLDEVQIGNPSVGLKKSQLRNINVFMELYYYTDNISVFLDKGKITKVSSAMVPGELDFGGPDTMFASTYAISDELMIALRERGVEAFGGVFDRDAIRTARKNDVMILTIPEREAVSLSKEAYSGFGNYFVKEESFKMPALDLPLDEKLALFCSRVNRANNVSVFRDGESLLLKGGLSFKELNELDLSKYDLKSSTFASNQDLDDSLIDKLIGGGVSKIILPGTKRSYWNDAIIQLGYDFSRLNN</sequence>
<dbReference type="AlphaFoldDB" id="A0A7Z7LEM0"/>
<dbReference type="GO" id="GO:0005829">
    <property type="term" value="C:cytosol"/>
    <property type="evidence" value="ECO:0007669"/>
    <property type="project" value="TreeGrafter"/>
</dbReference>
<dbReference type="GO" id="GO:0004643">
    <property type="term" value="F:phosphoribosylaminoimidazolecarboxamide formyltransferase activity"/>
    <property type="evidence" value="ECO:0007669"/>
    <property type="project" value="UniProtKB-EC"/>
</dbReference>
<evidence type="ECO:0000259" key="5">
    <source>
        <dbReference type="PROSITE" id="PS51855"/>
    </source>
</evidence>
<dbReference type="PANTHER" id="PTHR11692">
    <property type="entry name" value="BIFUNCTIONAL PURINE BIOSYNTHESIS PROTEIN PURH"/>
    <property type="match status" value="1"/>
</dbReference>
<dbReference type="Proteomes" id="UP000250796">
    <property type="component" value="Chromosome MESINF"/>
</dbReference>